<organism evidence="1">
    <name type="scientific">Tabanus bromius</name>
    <name type="common">Band-eyed brown horse fly</name>
    <dbReference type="NCBI Taxonomy" id="304241"/>
    <lineage>
        <taxon>Eukaryota</taxon>
        <taxon>Metazoa</taxon>
        <taxon>Ecdysozoa</taxon>
        <taxon>Arthropoda</taxon>
        <taxon>Hexapoda</taxon>
        <taxon>Insecta</taxon>
        <taxon>Pterygota</taxon>
        <taxon>Neoptera</taxon>
        <taxon>Endopterygota</taxon>
        <taxon>Diptera</taxon>
        <taxon>Brachycera</taxon>
        <taxon>Tabanomorpha</taxon>
        <taxon>Tabanoidea</taxon>
        <taxon>Tabanidae</taxon>
        <taxon>Tabanus</taxon>
    </lineage>
</organism>
<proteinExistence type="evidence at transcript level"/>
<evidence type="ECO:0000313" key="1">
    <source>
        <dbReference type="EMBL" id="JAI15669.1"/>
    </source>
</evidence>
<protein>
    <recommendedName>
        <fullName evidence="2">Endonuclease/exonuclease/phosphatase domain-containing protein</fullName>
    </recommendedName>
</protein>
<sequence>MILSGDFNTNFAEDDKNQLLIEFLNNEFGLTMSNDRNLSTTKYKTTIDAVFIRHLNRFESKLFVSYFSYHKPIVSVLEIGDDDAGNDDGERVVEIMYES</sequence>
<reference evidence="1" key="1">
    <citation type="journal article" date="2015" name="Insect Biochem. Mol. Biol.">
        <title>An insight into the sialome of the horse fly, Tabanus bromius.</title>
        <authorList>
            <person name="Ribeiro J.M."/>
            <person name="Kazimirova M."/>
            <person name="Takac P."/>
            <person name="Andersen J.F."/>
            <person name="Francischetti I.M."/>
        </authorList>
    </citation>
    <scope>NUCLEOTIDE SEQUENCE</scope>
</reference>
<dbReference type="AlphaFoldDB" id="A0A0K8TMU8"/>
<accession>A0A0K8TMU8</accession>
<dbReference type="EMBL" id="GDAI01001934">
    <property type="protein sequence ID" value="JAI15669.1"/>
    <property type="molecule type" value="mRNA"/>
</dbReference>
<evidence type="ECO:0008006" key="2">
    <source>
        <dbReference type="Google" id="ProtNLM"/>
    </source>
</evidence>
<name>A0A0K8TMU8_TABBR</name>